<dbReference type="GO" id="GO:0018279">
    <property type="term" value="P:protein N-linked glycosylation via asparagine"/>
    <property type="evidence" value="ECO:0007669"/>
    <property type="project" value="TreeGrafter"/>
</dbReference>
<evidence type="ECO:0000256" key="8">
    <source>
        <dbReference type="ARBA" id="ARBA00023136"/>
    </source>
</evidence>
<keyword evidence="8 9" id="KW-0472">Membrane</keyword>
<evidence type="ECO:0000256" key="5">
    <source>
        <dbReference type="ARBA" id="ARBA00022729"/>
    </source>
</evidence>
<sequence length="328" mass="36939">MKFLYLTQLILGYLLFLFSSPAIAGNSKLVQSLIDSEGADGPIHLTDRTFAKIVNGPREYDILVLLTASGPQYGCTFCRMFEPHFNHVAKSWYKSHKKLGDGLIFATADISKNSQIFKELKLTQAPNVWIYRKTEDVGNYKSGYTAYEYPHIEEQADGLAEYIRHELGYRVQLEKPFRWDKVVIPAAIISVAIPLINIFWKQILFFFKSNKVWIALTLVSVLLFTSGHMFNTIRKVPYIAGDGKGGVTYFVPGHQNQIGIETQIIAGAYAIMAFSTILLVTKVPVLKNDQAQNIAVVLFTLITFLGMSFVISKFQIKNGGYPYSLLKL</sequence>
<keyword evidence="6" id="KW-0256">Endoplasmic reticulum</keyword>
<dbReference type="OrthoDB" id="67566at2759"/>
<evidence type="ECO:0000256" key="10">
    <source>
        <dbReference type="SAM" id="SignalP"/>
    </source>
</evidence>
<feature type="transmembrane region" description="Helical" evidence="9">
    <location>
        <begin position="212"/>
        <end position="230"/>
    </location>
</feature>
<dbReference type="PANTHER" id="PTHR12692:SF0">
    <property type="entry name" value="GH11935P"/>
    <property type="match status" value="1"/>
</dbReference>
<dbReference type="PANTHER" id="PTHR12692">
    <property type="entry name" value="DOLICHYL-DIPHOSPHOOLIGOSACCHARIDE--PROTEIN GLYCOSYLTRANSFERASE-RELATED"/>
    <property type="match status" value="1"/>
</dbReference>
<reference evidence="11 12" key="1">
    <citation type="submission" date="2019-09" db="EMBL/GenBank/DDBJ databases">
        <authorList>
            <person name="Brejova B."/>
        </authorList>
    </citation>
    <scope>NUCLEOTIDE SEQUENCE [LARGE SCALE GENOMIC DNA]</scope>
</reference>
<feature type="transmembrane region" description="Helical" evidence="9">
    <location>
        <begin position="264"/>
        <end position="281"/>
    </location>
</feature>
<keyword evidence="5 10" id="KW-0732">Signal</keyword>
<evidence type="ECO:0000313" key="11">
    <source>
        <dbReference type="EMBL" id="VVT48895.1"/>
    </source>
</evidence>
<evidence type="ECO:0008006" key="13">
    <source>
        <dbReference type="Google" id="ProtNLM"/>
    </source>
</evidence>
<gene>
    <name evidence="11" type="ORF">SAPINGB_P002003</name>
</gene>
<keyword evidence="4 9" id="KW-0812">Transmembrane</keyword>
<feature type="transmembrane region" description="Helical" evidence="9">
    <location>
        <begin position="293"/>
        <end position="316"/>
    </location>
</feature>
<comment type="subcellular location">
    <subcellularLocation>
        <location evidence="2">Endoplasmic reticulum membrane</location>
        <topology evidence="2">Multi-pass membrane protein</topology>
    </subcellularLocation>
</comment>
<evidence type="ECO:0000256" key="2">
    <source>
        <dbReference type="ARBA" id="ARBA00004477"/>
    </source>
</evidence>
<dbReference type="Pfam" id="PF04756">
    <property type="entry name" value="OST3_OST6"/>
    <property type="match status" value="1"/>
</dbReference>
<evidence type="ECO:0000256" key="6">
    <source>
        <dbReference type="ARBA" id="ARBA00022824"/>
    </source>
</evidence>
<evidence type="ECO:0000313" key="12">
    <source>
        <dbReference type="Proteomes" id="UP000398389"/>
    </source>
</evidence>
<dbReference type="AlphaFoldDB" id="A0A5E8BCX2"/>
<dbReference type="EMBL" id="CABVLU010000002">
    <property type="protein sequence ID" value="VVT48895.1"/>
    <property type="molecule type" value="Genomic_DNA"/>
</dbReference>
<dbReference type="SUPFAM" id="SSF52833">
    <property type="entry name" value="Thioredoxin-like"/>
    <property type="match status" value="1"/>
</dbReference>
<feature type="signal peptide" evidence="10">
    <location>
        <begin position="1"/>
        <end position="24"/>
    </location>
</feature>
<comment type="similarity">
    <text evidence="3">Belongs to the OST3/OST6 family.</text>
</comment>
<comment type="function">
    <text evidence="1">Subunit of the oligosaccharyl transferase (OST) complex that catalyzes the initial transfer of a defined glycan (Glc(3)Man(9)GlcNAc(2) in eukaryotes) from the lipid carrier dolichol-pyrophosphate to an asparagine residue within an Asn-X-Ser/Thr consensus motif in nascent polypeptide chains, the first step in protein N-glycosylation. N-glycosylation occurs cotranslationally and the complex associates with the Sec61 complex at the channel-forming translocon complex that mediates protein translocation across the endoplasmic reticulum (ER). All subunits are required for a maximal enzyme activity.</text>
</comment>
<feature type="transmembrane region" description="Helical" evidence="9">
    <location>
        <begin position="182"/>
        <end position="200"/>
    </location>
</feature>
<dbReference type="GeneID" id="43580823"/>
<keyword evidence="12" id="KW-1185">Reference proteome</keyword>
<organism evidence="11 12">
    <name type="scientific">Magnusiomyces paraingens</name>
    <dbReference type="NCBI Taxonomy" id="2606893"/>
    <lineage>
        <taxon>Eukaryota</taxon>
        <taxon>Fungi</taxon>
        <taxon>Dikarya</taxon>
        <taxon>Ascomycota</taxon>
        <taxon>Saccharomycotina</taxon>
        <taxon>Dipodascomycetes</taxon>
        <taxon>Dipodascales</taxon>
        <taxon>Dipodascaceae</taxon>
        <taxon>Magnusiomyces</taxon>
    </lineage>
</organism>
<dbReference type="Proteomes" id="UP000398389">
    <property type="component" value="Unassembled WGS sequence"/>
</dbReference>
<evidence type="ECO:0000256" key="9">
    <source>
        <dbReference type="SAM" id="Phobius"/>
    </source>
</evidence>
<dbReference type="GO" id="GO:0008250">
    <property type="term" value="C:oligosaccharyltransferase complex"/>
    <property type="evidence" value="ECO:0007669"/>
    <property type="project" value="TreeGrafter"/>
</dbReference>
<accession>A0A5E8BCX2</accession>
<evidence type="ECO:0000256" key="4">
    <source>
        <dbReference type="ARBA" id="ARBA00022692"/>
    </source>
</evidence>
<dbReference type="InterPro" id="IPR036249">
    <property type="entry name" value="Thioredoxin-like_sf"/>
</dbReference>
<dbReference type="InterPro" id="IPR021149">
    <property type="entry name" value="OligosaccharylTrfase_OST3/OST6"/>
</dbReference>
<dbReference type="RefSeq" id="XP_031852614.1">
    <property type="nucleotide sequence ID" value="XM_031996723.1"/>
</dbReference>
<evidence type="ECO:0000256" key="7">
    <source>
        <dbReference type="ARBA" id="ARBA00022989"/>
    </source>
</evidence>
<keyword evidence="7 9" id="KW-1133">Transmembrane helix</keyword>
<name>A0A5E8BCX2_9ASCO</name>
<dbReference type="Gene3D" id="3.40.30.10">
    <property type="entry name" value="Glutaredoxin"/>
    <property type="match status" value="1"/>
</dbReference>
<feature type="chain" id="PRO_5022859049" description="Thioredoxin domain-containing protein" evidence="10">
    <location>
        <begin position="25"/>
        <end position="328"/>
    </location>
</feature>
<evidence type="ECO:0000256" key="3">
    <source>
        <dbReference type="ARBA" id="ARBA00009561"/>
    </source>
</evidence>
<proteinExistence type="inferred from homology"/>
<evidence type="ECO:0000256" key="1">
    <source>
        <dbReference type="ARBA" id="ARBA00002791"/>
    </source>
</evidence>
<protein>
    <recommendedName>
        <fullName evidence="13">Thioredoxin domain-containing protein</fullName>
    </recommendedName>
</protein>